<feature type="region of interest" description="Disordered" evidence="1">
    <location>
        <begin position="40"/>
        <end position="85"/>
    </location>
</feature>
<evidence type="ECO:0000313" key="2">
    <source>
        <dbReference type="EMBL" id="GAA0159502.1"/>
    </source>
</evidence>
<comment type="caution">
    <text evidence="2">The sequence shown here is derived from an EMBL/GenBank/DDBJ whole genome shotgun (WGS) entry which is preliminary data.</text>
</comment>
<feature type="compositionally biased region" description="Basic and acidic residues" evidence="1">
    <location>
        <begin position="75"/>
        <end position="85"/>
    </location>
</feature>
<keyword evidence="3" id="KW-1185">Reference proteome</keyword>
<sequence length="165" mass="18350">MPLHFYTDRRVLKVVGLSPIAIADADLRALEALRVSYIVPDHAPPSPATPATAPDQLPLRREASGSSSRAGQLEGELKTLKKEKAPEEGILHRRLKNLVGEHTTLQEKYAASIRHTEVVRAELEGVQAERDSALKDRDNLRAGRDEILQTHDRLLDQVTKSQRQA</sequence>
<evidence type="ECO:0000256" key="1">
    <source>
        <dbReference type="SAM" id="MobiDB-lite"/>
    </source>
</evidence>
<dbReference type="Proteomes" id="UP001454036">
    <property type="component" value="Unassembled WGS sequence"/>
</dbReference>
<feature type="compositionally biased region" description="Low complexity" evidence="1">
    <location>
        <begin position="64"/>
        <end position="74"/>
    </location>
</feature>
<accession>A0AAV3Q5Z1</accession>
<dbReference type="AlphaFoldDB" id="A0AAV3Q5Z1"/>
<reference evidence="2 3" key="1">
    <citation type="submission" date="2024-01" db="EMBL/GenBank/DDBJ databases">
        <title>The complete chloroplast genome sequence of Lithospermum erythrorhizon: insights into the phylogenetic relationship among Boraginaceae species and the maternal lineages of purple gromwells.</title>
        <authorList>
            <person name="Okada T."/>
            <person name="Watanabe K."/>
        </authorList>
    </citation>
    <scope>NUCLEOTIDE SEQUENCE [LARGE SCALE GENOMIC DNA]</scope>
</reference>
<name>A0AAV3Q5Z1_LITER</name>
<gene>
    <name evidence="2" type="ORF">LIER_16259</name>
</gene>
<proteinExistence type="predicted"/>
<organism evidence="2 3">
    <name type="scientific">Lithospermum erythrorhizon</name>
    <name type="common">Purple gromwell</name>
    <name type="synonym">Lithospermum officinale var. erythrorhizon</name>
    <dbReference type="NCBI Taxonomy" id="34254"/>
    <lineage>
        <taxon>Eukaryota</taxon>
        <taxon>Viridiplantae</taxon>
        <taxon>Streptophyta</taxon>
        <taxon>Embryophyta</taxon>
        <taxon>Tracheophyta</taxon>
        <taxon>Spermatophyta</taxon>
        <taxon>Magnoliopsida</taxon>
        <taxon>eudicotyledons</taxon>
        <taxon>Gunneridae</taxon>
        <taxon>Pentapetalae</taxon>
        <taxon>asterids</taxon>
        <taxon>lamiids</taxon>
        <taxon>Boraginales</taxon>
        <taxon>Boraginaceae</taxon>
        <taxon>Boraginoideae</taxon>
        <taxon>Lithospermeae</taxon>
        <taxon>Lithospermum</taxon>
    </lineage>
</organism>
<protein>
    <submittedName>
        <fullName evidence="2">Uncharacterized protein</fullName>
    </submittedName>
</protein>
<dbReference type="EMBL" id="BAABME010003619">
    <property type="protein sequence ID" value="GAA0159502.1"/>
    <property type="molecule type" value="Genomic_DNA"/>
</dbReference>
<evidence type="ECO:0000313" key="3">
    <source>
        <dbReference type="Proteomes" id="UP001454036"/>
    </source>
</evidence>